<accession>A0A4V6PXG1</accession>
<evidence type="ECO:0000259" key="6">
    <source>
        <dbReference type="Pfam" id="PF08281"/>
    </source>
</evidence>
<reference evidence="7 8" key="1">
    <citation type="submission" date="2019-03" db="EMBL/GenBank/DDBJ databases">
        <title>Genomic Encyclopedia of Archaeal and Bacterial Type Strains, Phase II (KMG-II): from individual species to whole genera.</title>
        <authorList>
            <person name="Goeker M."/>
        </authorList>
    </citation>
    <scope>NUCLEOTIDE SEQUENCE [LARGE SCALE GENOMIC DNA]</scope>
    <source>
        <strain evidence="7 8">DSM 28353</strain>
    </source>
</reference>
<dbReference type="NCBIfam" id="TIGR02937">
    <property type="entry name" value="sigma70-ECF"/>
    <property type="match status" value="1"/>
</dbReference>
<dbReference type="RefSeq" id="WP_133582942.1">
    <property type="nucleotide sequence ID" value="NZ_SNYV01000011.1"/>
</dbReference>
<dbReference type="GO" id="GO:0016987">
    <property type="term" value="F:sigma factor activity"/>
    <property type="evidence" value="ECO:0007669"/>
    <property type="project" value="UniProtKB-KW"/>
</dbReference>
<gene>
    <name evidence="7" type="ORF">CLV99_0561</name>
</gene>
<feature type="domain" description="RNA polymerase sigma factor 70 region 4 type 2" evidence="6">
    <location>
        <begin position="127"/>
        <end position="174"/>
    </location>
</feature>
<dbReference type="InterPro" id="IPR036388">
    <property type="entry name" value="WH-like_DNA-bd_sf"/>
</dbReference>
<feature type="domain" description="RNA polymerase sigma-70 region 2" evidence="5">
    <location>
        <begin position="27"/>
        <end position="91"/>
    </location>
</feature>
<dbReference type="GO" id="GO:0006352">
    <property type="term" value="P:DNA-templated transcription initiation"/>
    <property type="evidence" value="ECO:0007669"/>
    <property type="project" value="InterPro"/>
</dbReference>
<evidence type="ECO:0000259" key="5">
    <source>
        <dbReference type="Pfam" id="PF04542"/>
    </source>
</evidence>
<dbReference type="InterPro" id="IPR013249">
    <property type="entry name" value="RNA_pol_sigma70_r4_t2"/>
</dbReference>
<dbReference type="OrthoDB" id="659569at2"/>
<keyword evidence="4" id="KW-0804">Transcription</keyword>
<evidence type="ECO:0000256" key="3">
    <source>
        <dbReference type="ARBA" id="ARBA00023082"/>
    </source>
</evidence>
<comment type="caution">
    <text evidence="7">The sequence shown here is derived from an EMBL/GenBank/DDBJ whole genome shotgun (WGS) entry which is preliminary data.</text>
</comment>
<keyword evidence="3" id="KW-0731">Sigma factor</keyword>
<dbReference type="Gene3D" id="1.10.1740.10">
    <property type="match status" value="1"/>
</dbReference>
<dbReference type="InterPro" id="IPR013325">
    <property type="entry name" value="RNA_pol_sigma_r2"/>
</dbReference>
<evidence type="ECO:0000256" key="2">
    <source>
        <dbReference type="ARBA" id="ARBA00023015"/>
    </source>
</evidence>
<dbReference type="AlphaFoldDB" id="A0A4V6PXG1"/>
<evidence type="ECO:0000256" key="4">
    <source>
        <dbReference type="ARBA" id="ARBA00023163"/>
    </source>
</evidence>
<dbReference type="InterPro" id="IPR007627">
    <property type="entry name" value="RNA_pol_sigma70_r2"/>
</dbReference>
<name>A0A4V6PXG1_9SPHI</name>
<dbReference type="PANTHER" id="PTHR43133">
    <property type="entry name" value="RNA POLYMERASE ECF-TYPE SIGMA FACTO"/>
    <property type="match status" value="1"/>
</dbReference>
<dbReference type="InterPro" id="IPR014284">
    <property type="entry name" value="RNA_pol_sigma-70_dom"/>
</dbReference>
<keyword evidence="8" id="KW-1185">Reference proteome</keyword>
<evidence type="ECO:0000256" key="1">
    <source>
        <dbReference type="ARBA" id="ARBA00010641"/>
    </source>
</evidence>
<keyword evidence="2" id="KW-0805">Transcription regulation</keyword>
<evidence type="ECO:0000313" key="8">
    <source>
        <dbReference type="Proteomes" id="UP000295292"/>
    </source>
</evidence>
<comment type="similarity">
    <text evidence="1">Belongs to the sigma-70 factor family. ECF subfamily.</text>
</comment>
<dbReference type="CDD" id="cd06171">
    <property type="entry name" value="Sigma70_r4"/>
    <property type="match status" value="1"/>
</dbReference>
<dbReference type="GO" id="GO:0003677">
    <property type="term" value="F:DNA binding"/>
    <property type="evidence" value="ECO:0007669"/>
    <property type="project" value="InterPro"/>
</dbReference>
<dbReference type="Pfam" id="PF04542">
    <property type="entry name" value="Sigma70_r2"/>
    <property type="match status" value="1"/>
</dbReference>
<dbReference type="SUPFAM" id="SSF88946">
    <property type="entry name" value="Sigma2 domain of RNA polymerase sigma factors"/>
    <property type="match status" value="1"/>
</dbReference>
<dbReference type="SUPFAM" id="SSF88659">
    <property type="entry name" value="Sigma3 and sigma4 domains of RNA polymerase sigma factors"/>
    <property type="match status" value="1"/>
</dbReference>
<dbReference type="NCBIfam" id="TIGR02985">
    <property type="entry name" value="Sig70_bacteroi1"/>
    <property type="match status" value="1"/>
</dbReference>
<dbReference type="Proteomes" id="UP000295292">
    <property type="component" value="Unassembled WGS sequence"/>
</dbReference>
<dbReference type="InterPro" id="IPR014327">
    <property type="entry name" value="RNA_pol_sigma70_bacteroid"/>
</dbReference>
<proteinExistence type="inferred from homology"/>
<dbReference type="PANTHER" id="PTHR43133:SF46">
    <property type="entry name" value="RNA POLYMERASE SIGMA-70 FACTOR ECF SUBFAMILY"/>
    <property type="match status" value="1"/>
</dbReference>
<dbReference type="InterPro" id="IPR013324">
    <property type="entry name" value="RNA_pol_sigma_r3/r4-like"/>
</dbReference>
<dbReference type="Pfam" id="PF08281">
    <property type="entry name" value="Sigma70_r4_2"/>
    <property type="match status" value="1"/>
</dbReference>
<sequence>MKPPVIKEENLGQLIKEGNSLAFDMAFKQYRELLFRHAYGILRDMDETEDVVQEVYMDLWDKREFIPDGINIASYLYRMTRNRVLNKLKHEKVIGKYIDHAVYQHQIEMQSSDEWGLEKELASIIEVEIGKLPERMQQVFLLSRKDGLSHKEIASLLQITEGTSKLQVSKALKILKNNVLKSIVLLMMG</sequence>
<dbReference type="InterPro" id="IPR039425">
    <property type="entry name" value="RNA_pol_sigma-70-like"/>
</dbReference>
<evidence type="ECO:0000313" key="7">
    <source>
        <dbReference type="EMBL" id="TDQ79129.1"/>
    </source>
</evidence>
<organism evidence="7 8">
    <name type="scientific">Sphingobacterium yanglingense</name>
    <dbReference type="NCBI Taxonomy" id="1437280"/>
    <lineage>
        <taxon>Bacteria</taxon>
        <taxon>Pseudomonadati</taxon>
        <taxon>Bacteroidota</taxon>
        <taxon>Sphingobacteriia</taxon>
        <taxon>Sphingobacteriales</taxon>
        <taxon>Sphingobacteriaceae</taxon>
        <taxon>Sphingobacterium</taxon>
    </lineage>
</organism>
<dbReference type="EMBL" id="SNYV01000011">
    <property type="protein sequence ID" value="TDQ79129.1"/>
    <property type="molecule type" value="Genomic_DNA"/>
</dbReference>
<protein>
    <submittedName>
        <fullName evidence="7">RNA polymerase sigma-70 factor (ECF subfamily)</fullName>
    </submittedName>
</protein>
<dbReference type="Gene3D" id="1.10.10.10">
    <property type="entry name" value="Winged helix-like DNA-binding domain superfamily/Winged helix DNA-binding domain"/>
    <property type="match status" value="1"/>
</dbReference>